<reference evidence="18" key="1">
    <citation type="submission" date="2021-06" db="EMBL/GenBank/DDBJ databases">
        <authorList>
            <person name="Kallberg Y."/>
            <person name="Tangrot J."/>
            <person name="Rosling A."/>
        </authorList>
    </citation>
    <scope>NUCLEOTIDE SEQUENCE</scope>
    <source>
        <strain evidence="18">FL130A</strain>
    </source>
</reference>
<evidence type="ECO:0000256" key="5">
    <source>
        <dbReference type="ARBA" id="ARBA00022729"/>
    </source>
</evidence>
<feature type="domain" description="Peptidase A1" evidence="17">
    <location>
        <begin position="95"/>
        <end position="399"/>
    </location>
</feature>
<accession>A0A9N9H067</accession>
<evidence type="ECO:0000313" key="18">
    <source>
        <dbReference type="EMBL" id="CAG8647969.1"/>
    </source>
</evidence>
<feature type="chain" id="PRO_5040375264" evidence="16">
    <location>
        <begin position="21"/>
        <end position="402"/>
    </location>
</feature>
<dbReference type="FunFam" id="2.40.70.10:FF:000060">
    <property type="entry name" value="Aspartic-type endopeptidase ctsD"/>
    <property type="match status" value="1"/>
</dbReference>
<evidence type="ECO:0000256" key="12">
    <source>
        <dbReference type="ARBA" id="ARBA00023288"/>
    </source>
</evidence>
<evidence type="ECO:0000256" key="14">
    <source>
        <dbReference type="PIRSR" id="PIRSR601461-2"/>
    </source>
</evidence>
<dbReference type="GO" id="GO:0004190">
    <property type="term" value="F:aspartic-type endopeptidase activity"/>
    <property type="evidence" value="ECO:0007669"/>
    <property type="project" value="UniProtKB-KW"/>
</dbReference>
<dbReference type="PROSITE" id="PS51767">
    <property type="entry name" value="PEPTIDASE_A1"/>
    <property type="match status" value="1"/>
</dbReference>
<dbReference type="PRINTS" id="PR00792">
    <property type="entry name" value="PEPSIN"/>
</dbReference>
<dbReference type="PROSITE" id="PS00141">
    <property type="entry name" value="ASP_PROTEASE"/>
    <property type="match status" value="2"/>
</dbReference>
<evidence type="ECO:0000256" key="1">
    <source>
        <dbReference type="ARBA" id="ARBA00004236"/>
    </source>
</evidence>
<evidence type="ECO:0000256" key="2">
    <source>
        <dbReference type="ARBA" id="ARBA00007447"/>
    </source>
</evidence>
<dbReference type="PANTHER" id="PTHR47966:SF75">
    <property type="entry name" value="ENDOPEPTIDASE (CTSD), PUTATIVE (AFU_ORTHOLOGUE AFUA_4G07040)-RELATED"/>
    <property type="match status" value="1"/>
</dbReference>
<dbReference type="OrthoDB" id="2747330at2759"/>
<feature type="disulfide bond" evidence="14">
    <location>
        <begin position="124"/>
        <end position="129"/>
    </location>
</feature>
<keyword evidence="4 15" id="KW-0645">Protease</keyword>
<proteinExistence type="inferred from homology"/>
<evidence type="ECO:0000256" key="11">
    <source>
        <dbReference type="ARBA" id="ARBA00023180"/>
    </source>
</evidence>
<dbReference type="EMBL" id="CAJVPS010009172">
    <property type="protein sequence ID" value="CAG8647969.1"/>
    <property type="molecule type" value="Genomic_DNA"/>
</dbReference>
<keyword evidence="6 15" id="KW-0064">Aspartyl protease</keyword>
<evidence type="ECO:0000259" key="17">
    <source>
        <dbReference type="PROSITE" id="PS51767"/>
    </source>
</evidence>
<keyword evidence="11" id="KW-0325">Glycoprotein</keyword>
<dbReference type="InterPro" id="IPR001461">
    <property type="entry name" value="Aspartic_peptidase_A1"/>
</dbReference>
<feature type="active site" evidence="13">
    <location>
        <position position="294"/>
    </location>
</feature>
<keyword evidence="8" id="KW-0472">Membrane</keyword>
<keyword evidence="7 15" id="KW-0378">Hydrolase</keyword>
<evidence type="ECO:0000256" key="8">
    <source>
        <dbReference type="ARBA" id="ARBA00023136"/>
    </source>
</evidence>
<keyword evidence="19" id="KW-1185">Reference proteome</keyword>
<evidence type="ECO:0000256" key="13">
    <source>
        <dbReference type="PIRSR" id="PIRSR601461-1"/>
    </source>
</evidence>
<evidence type="ECO:0000256" key="9">
    <source>
        <dbReference type="ARBA" id="ARBA00023145"/>
    </source>
</evidence>
<sequence>MKFMQTLVLLMTATFLTIDAVPNKYTAHKISLRKVGPSKSYTWLQISKLYRNSAIVKYSENIRTAYSKGLVGEEAIRTLEAAITPVVDEGFDIGYHGPIKIGGQPFDVVFDTGSADLWVPAQSCTNAACKKHKSYDPNKSKGFTSDNTTFDIRYGTGSVSGIIAKDDVSFAGVIIKNQIFGLATKMSSDFKTDEADGILGMGLDKLSSQNAKTPFSELVAQNFVKDPIFGFFLGRQKDGSNSQLTLGGVDSSKFTGQLNYNKLVGQDGFWEIALDDASVNGKPLGFSKRTAIIDTGTTLLIVPPADAAAIHKAIEGAVFQQDEYLVPCNTKAVVALTFGGVTYKISTKDLAREKAKQNLCLSGITGGNVGGANQWLIGDTFLKNVYSAYDIKNLAVGFAPIE</sequence>
<evidence type="ECO:0000256" key="6">
    <source>
        <dbReference type="ARBA" id="ARBA00022750"/>
    </source>
</evidence>
<dbReference type="GO" id="GO:0006508">
    <property type="term" value="P:proteolysis"/>
    <property type="evidence" value="ECO:0007669"/>
    <property type="project" value="UniProtKB-KW"/>
</dbReference>
<organism evidence="18 19">
    <name type="scientific">Ambispora leptoticha</name>
    <dbReference type="NCBI Taxonomy" id="144679"/>
    <lineage>
        <taxon>Eukaryota</taxon>
        <taxon>Fungi</taxon>
        <taxon>Fungi incertae sedis</taxon>
        <taxon>Mucoromycota</taxon>
        <taxon>Glomeromycotina</taxon>
        <taxon>Glomeromycetes</taxon>
        <taxon>Archaeosporales</taxon>
        <taxon>Ambisporaceae</taxon>
        <taxon>Ambispora</taxon>
    </lineage>
</organism>
<evidence type="ECO:0000256" key="16">
    <source>
        <dbReference type="SAM" id="SignalP"/>
    </source>
</evidence>
<keyword evidence="12" id="KW-0449">Lipoprotein</keyword>
<dbReference type="InterPro" id="IPR034164">
    <property type="entry name" value="Pepsin-like_dom"/>
</dbReference>
<evidence type="ECO:0000256" key="10">
    <source>
        <dbReference type="ARBA" id="ARBA00023157"/>
    </source>
</evidence>
<dbReference type="GO" id="GO:0005886">
    <property type="term" value="C:plasma membrane"/>
    <property type="evidence" value="ECO:0007669"/>
    <property type="project" value="UniProtKB-SubCell"/>
</dbReference>
<evidence type="ECO:0000256" key="4">
    <source>
        <dbReference type="ARBA" id="ARBA00022670"/>
    </source>
</evidence>
<dbReference type="Gene3D" id="2.40.70.10">
    <property type="entry name" value="Acid Proteases"/>
    <property type="match status" value="2"/>
</dbReference>
<keyword evidence="5 16" id="KW-0732">Signal</keyword>
<evidence type="ECO:0000313" key="19">
    <source>
        <dbReference type="Proteomes" id="UP000789508"/>
    </source>
</evidence>
<dbReference type="InterPro" id="IPR033121">
    <property type="entry name" value="PEPTIDASE_A1"/>
</dbReference>
<evidence type="ECO:0000256" key="7">
    <source>
        <dbReference type="ARBA" id="ARBA00022801"/>
    </source>
</evidence>
<comment type="similarity">
    <text evidence="2 15">Belongs to the peptidase A1 family.</text>
</comment>
<dbReference type="CDD" id="cd05471">
    <property type="entry name" value="pepsin_like"/>
    <property type="match status" value="1"/>
</dbReference>
<name>A0A9N9H067_9GLOM</name>
<dbReference type="InterPro" id="IPR021109">
    <property type="entry name" value="Peptidase_aspartic_dom_sf"/>
</dbReference>
<dbReference type="InterPro" id="IPR001969">
    <property type="entry name" value="Aspartic_peptidase_AS"/>
</dbReference>
<feature type="disulfide bond" evidence="14">
    <location>
        <begin position="328"/>
        <end position="360"/>
    </location>
</feature>
<keyword evidence="3" id="KW-1003">Cell membrane</keyword>
<keyword evidence="10 14" id="KW-1015">Disulfide bond</keyword>
<feature type="active site" evidence="13">
    <location>
        <position position="111"/>
    </location>
</feature>
<dbReference type="Pfam" id="PF00026">
    <property type="entry name" value="Asp"/>
    <property type="match status" value="1"/>
</dbReference>
<dbReference type="PANTHER" id="PTHR47966">
    <property type="entry name" value="BETA-SITE APP-CLEAVING ENZYME, ISOFORM A-RELATED"/>
    <property type="match status" value="1"/>
</dbReference>
<evidence type="ECO:0000256" key="3">
    <source>
        <dbReference type="ARBA" id="ARBA00022475"/>
    </source>
</evidence>
<dbReference type="SUPFAM" id="SSF50630">
    <property type="entry name" value="Acid proteases"/>
    <property type="match status" value="1"/>
</dbReference>
<protein>
    <submittedName>
        <fullName evidence="18">11209_t:CDS:1</fullName>
    </submittedName>
</protein>
<evidence type="ECO:0000256" key="15">
    <source>
        <dbReference type="RuleBase" id="RU000454"/>
    </source>
</evidence>
<dbReference type="FunFam" id="2.40.70.10:FF:000008">
    <property type="entry name" value="Cathepsin D"/>
    <property type="match status" value="1"/>
</dbReference>
<keyword evidence="9" id="KW-0865">Zymogen</keyword>
<dbReference type="AlphaFoldDB" id="A0A9N9H067"/>
<feature type="signal peptide" evidence="16">
    <location>
        <begin position="1"/>
        <end position="20"/>
    </location>
</feature>
<comment type="caution">
    <text evidence="18">The sequence shown here is derived from an EMBL/GenBank/DDBJ whole genome shotgun (WGS) entry which is preliminary data.</text>
</comment>
<dbReference type="Proteomes" id="UP000789508">
    <property type="component" value="Unassembled WGS sequence"/>
</dbReference>
<gene>
    <name evidence="18" type="ORF">ALEPTO_LOCUS9919</name>
</gene>
<comment type="subcellular location">
    <subcellularLocation>
        <location evidence="1">Cell membrane</location>
    </subcellularLocation>
</comment>